<dbReference type="EMBL" id="CP091508">
    <property type="protein sequence ID" value="UOO81049.1"/>
    <property type="molecule type" value="Genomic_DNA"/>
</dbReference>
<keyword evidence="1" id="KW-0732">Signal</keyword>
<accession>A0ABY4DPS5</accession>
<evidence type="ECO:0000313" key="3">
    <source>
        <dbReference type="Proteomes" id="UP000829817"/>
    </source>
</evidence>
<organism evidence="2 3">
    <name type="scientific">Uruburuella testudinis</name>
    <dbReference type="NCBI Taxonomy" id="1282863"/>
    <lineage>
        <taxon>Bacteria</taxon>
        <taxon>Pseudomonadati</taxon>
        <taxon>Pseudomonadota</taxon>
        <taxon>Betaproteobacteria</taxon>
        <taxon>Neisseriales</taxon>
        <taxon>Neisseriaceae</taxon>
        <taxon>Uruburuella</taxon>
    </lineage>
</organism>
<evidence type="ECO:0000256" key="1">
    <source>
        <dbReference type="SAM" id="SignalP"/>
    </source>
</evidence>
<proteinExistence type="predicted"/>
<feature type="signal peptide" evidence="1">
    <location>
        <begin position="1"/>
        <end position="18"/>
    </location>
</feature>
<keyword evidence="3" id="KW-1185">Reference proteome</keyword>
<dbReference type="InterPro" id="IPR019613">
    <property type="entry name" value="DUF4198"/>
</dbReference>
<dbReference type="RefSeq" id="WP_244784118.1">
    <property type="nucleotide sequence ID" value="NZ_CP091508.1"/>
</dbReference>
<name>A0ABY4DPS5_9NEIS</name>
<dbReference type="Pfam" id="PF10670">
    <property type="entry name" value="DUF4198"/>
    <property type="match status" value="1"/>
</dbReference>
<reference evidence="2 3" key="1">
    <citation type="journal article" date="2022" name="Res Sq">
        <title>Evolution of multicellular longitudinally dividing oral cavity symbionts (Neisseriaceae).</title>
        <authorList>
            <person name="Nyongesa S."/>
            <person name="Weber P."/>
            <person name="Bernet E."/>
            <person name="Pullido F."/>
            <person name="Nieckarz M."/>
            <person name="Delaby M."/>
            <person name="Nieves C."/>
            <person name="Viehboeck T."/>
            <person name="Krause N."/>
            <person name="Rivera-Millot A."/>
            <person name="Nakamura A."/>
            <person name="Vischer N."/>
            <person name="VanNieuwenhze M."/>
            <person name="Brun Y."/>
            <person name="Cava F."/>
            <person name="Bulgheresi S."/>
            <person name="Veyrier F."/>
        </authorList>
    </citation>
    <scope>NUCLEOTIDE SEQUENCE [LARGE SCALE GENOMIC DNA]</scope>
    <source>
        <strain evidence="2 3">CCUG 63373m</strain>
    </source>
</reference>
<evidence type="ECO:0000313" key="2">
    <source>
        <dbReference type="EMBL" id="UOO81049.1"/>
    </source>
</evidence>
<dbReference type="Proteomes" id="UP000829817">
    <property type="component" value="Chromosome"/>
</dbReference>
<sequence length="267" mass="28707">MKLLLSTALLGLALPAHAHEVWVNAPAHLPAGAVLHADLAYNHDFPNPETIAADREHIFLPLQLTGAHSSRKLTQHGENYHYTSAKPLAQGTYWVSATYRPTFWSKNDKGWQQGSLTDVAGAHYCERSEMFGKSLLVAGGGKADMAVASRAIGQTLEIVPLADPNQAATGALFPLQVLYQGKPLAGATVTATADTVVEKDLAATHDHREPQAFSAKTDKAGKVNLIPLIEGLWKVKIVHKTPFADSAVCQHSVSYATLIVPVGTQRR</sequence>
<feature type="chain" id="PRO_5045425201" evidence="1">
    <location>
        <begin position="19"/>
        <end position="267"/>
    </location>
</feature>
<gene>
    <name evidence="2" type="ORF">LVJ83_08655</name>
</gene>
<protein>
    <submittedName>
        <fullName evidence="2">DUF4198 domain-containing protein</fullName>
    </submittedName>
</protein>